<dbReference type="AlphaFoldDB" id="G0NXH5"/>
<dbReference type="GO" id="GO:0005576">
    <property type="term" value="C:extracellular region"/>
    <property type="evidence" value="ECO:0007669"/>
    <property type="project" value="InterPro"/>
</dbReference>
<dbReference type="GO" id="GO:0008061">
    <property type="term" value="F:chitin binding"/>
    <property type="evidence" value="ECO:0007669"/>
    <property type="project" value="InterPro"/>
</dbReference>
<protein>
    <recommendedName>
        <fullName evidence="1">Chitin-binding type-2 domain-containing protein</fullName>
    </recommendedName>
</protein>
<sequence>MRYPGPINLTMDCNIKKDGDYDHEKCHPNYVRCKFGRRELRACDGGEVFKSSSGFGRNAADLFGYCVEMEECQKLWNEEATMTPIPDELKKQVLSLMLDKKGTLLPKVEDCKDRNGPYAMKPCQAWYMYCYERKGYKMRCSRGFAMSPRYRKCVGKEFCDASLKYD</sequence>
<organism evidence="3">
    <name type="scientific">Caenorhabditis brenneri</name>
    <name type="common">Nematode worm</name>
    <dbReference type="NCBI Taxonomy" id="135651"/>
    <lineage>
        <taxon>Eukaryota</taxon>
        <taxon>Metazoa</taxon>
        <taxon>Ecdysozoa</taxon>
        <taxon>Nematoda</taxon>
        <taxon>Chromadorea</taxon>
        <taxon>Rhabditida</taxon>
        <taxon>Rhabditina</taxon>
        <taxon>Rhabditomorpha</taxon>
        <taxon>Rhabditoidea</taxon>
        <taxon>Rhabditidae</taxon>
        <taxon>Peloderinae</taxon>
        <taxon>Caenorhabditis</taxon>
    </lineage>
</organism>
<proteinExistence type="predicted"/>
<accession>G0NXH5</accession>
<feature type="domain" description="Chitin-binding type-2" evidence="1">
    <location>
        <begin position="108"/>
        <end position="161"/>
    </location>
</feature>
<evidence type="ECO:0000313" key="3">
    <source>
        <dbReference type="Proteomes" id="UP000008068"/>
    </source>
</evidence>
<evidence type="ECO:0000259" key="1">
    <source>
        <dbReference type="PROSITE" id="PS50940"/>
    </source>
</evidence>
<dbReference type="PROSITE" id="PS50940">
    <property type="entry name" value="CHIT_BIND_II"/>
    <property type="match status" value="1"/>
</dbReference>
<gene>
    <name evidence="2" type="ORF">CAEBREN_02112</name>
</gene>
<dbReference type="EMBL" id="GL379972">
    <property type="protein sequence ID" value="EGT39548.1"/>
    <property type="molecule type" value="Genomic_DNA"/>
</dbReference>
<reference evidence="3" key="1">
    <citation type="submission" date="2011-07" db="EMBL/GenBank/DDBJ databases">
        <authorList>
            <consortium name="Caenorhabditis brenneri Sequencing and Analysis Consortium"/>
            <person name="Wilson R.K."/>
        </authorList>
    </citation>
    <scope>NUCLEOTIDE SEQUENCE [LARGE SCALE GENOMIC DNA]</scope>
    <source>
        <strain evidence="3">PB2801</strain>
    </source>
</reference>
<dbReference type="Pfam" id="PF01607">
    <property type="entry name" value="CBM_14"/>
    <property type="match status" value="1"/>
</dbReference>
<dbReference type="HOGENOM" id="CLU_1604183_0_0_1"/>
<dbReference type="Proteomes" id="UP000008068">
    <property type="component" value="Unassembled WGS sequence"/>
</dbReference>
<evidence type="ECO:0000313" key="2">
    <source>
        <dbReference type="EMBL" id="EGT39548.1"/>
    </source>
</evidence>
<dbReference type="InParanoid" id="G0NXH5"/>
<name>G0NXH5_CAEBE</name>
<keyword evidence="3" id="KW-1185">Reference proteome</keyword>
<dbReference type="InterPro" id="IPR002557">
    <property type="entry name" value="Chitin-bd_dom"/>
</dbReference>